<proteinExistence type="inferred from homology"/>
<feature type="domain" description="Flavin reductase like" evidence="4">
    <location>
        <begin position="14"/>
        <end position="163"/>
    </location>
</feature>
<evidence type="ECO:0000256" key="1">
    <source>
        <dbReference type="ARBA" id="ARBA00001917"/>
    </source>
</evidence>
<dbReference type="PANTHER" id="PTHR43567">
    <property type="entry name" value="FLAVOREDOXIN-RELATED-RELATED"/>
    <property type="match status" value="1"/>
</dbReference>
<evidence type="ECO:0000256" key="2">
    <source>
        <dbReference type="ARBA" id="ARBA00022630"/>
    </source>
</evidence>
<dbReference type="PATRIC" id="fig|266128.3.peg.2001"/>
<dbReference type="Pfam" id="PF01613">
    <property type="entry name" value="Flavin_Reduct"/>
    <property type="match status" value="1"/>
</dbReference>
<reference evidence="5 6" key="1">
    <citation type="submission" date="2015-05" db="EMBL/GenBank/DDBJ databases">
        <title>Genome sequencing and analysis of members of genus Stenotrophomonas.</title>
        <authorList>
            <person name="Patil P.P."/>
            <person name="Midha S."/>
            <person name="Patil P.B."/>
        </authorList>
    </citation>
    <scope>NUCLEOTIDE SEQUENCE [LARGE SCALE GENOMIC DNA]</scope>
    <source>
        <strain evidence="5 6">DSM 17805</strain>
    </source>
</reference>
<dbReference type="GO" id="GO:0016646">
    <property type="term" value="F:oxidoreductase activity, acting on the CH-NH group of donors, NAD or NADP as acceptor"/>
    <property type="evidence" value="ECO:0007669"/>
    <property type="project" value="UniProtKB-ARBA"/>
</dbReference>
<accession>A0A0R0C104</accession>
<dbReference type="Gene3D" id="2.30.110.10">
    <property type="entry name" value="Electron Transport, Fmn-binding Protein, Chain A"/>
    <property type="match status" value="1"/>
</dbReference>
<organism evidence="5 6">
    <name type="scientific">Stenotrophomonas koreensis</name>
    <dbReference type="NCBI Taxonomy" id="266128"/>
    <lineage>
        <taxon>Bacteria</taxon>
        <taxon>Pseudomonadati</taxon>
        <taxon>Pseudomonadota</taxon>
        <taxon>Gammaproteobacteria</taxon>
        <taxon>Lysobacterales</taxon>
        <taxon>Lysobacteraceae</taxon>
        <taxon>Stenotrophomonas</taxon>
    </lineage>
</organism>
<protein>
    <submittedName>
        <fullName evidence="5">Flavin reductase</fullName>
    </submittedName>
</protein>
<comment type="similarity">
    <text evidence="3">Belongs to the flavoredoxin family.</text>
</comment>
<evidence type="ECO:0000313" key="6">
    <source>
        <dbReference type="Proteomes" id="UP000051254"/>
    </source>
</evidence>
<sequence>MRKQRFALSRAYTLLEPGPVVLLTTAHRDACNVMPMSWYSLLDFEPPLLACVVSAANHSQSLLRASRQCVLNIPTAELARQVVGCGNCSGADTDKFSRFKLAHSAASQVGAPLLDACYASLECRVVDTRMVRRYEQFVLEVVAAWVDISNKDPPTLHHRGYGRFMVAGPSIQLRSKMR</sequence>
<dbReference type="Proteomes" id="UP000051254">
    <property type="component" value="Unassembled WGS sequence"/>
</dbReference>
<dbReference type="GO" id="GO:0010181">
    <property type="term" value="F:FMN binding"/>
    <property type="evidence" value="ECO:0007669"/>
    <property type="project" value="InterPro"/>
</dbReference>
<dbReference type="InterPro" id="IPR052174">
    <property type="entry name" value="Flavoredoxin"/>
</dbReference>
<dbReference type="InterPro" id="IPR012349">
    <property type="entry name" value="Split_barrel_FMN-bd"/>
</dbReference>
<dbReference type="SMART" id="SM00903">
    <property type="entry name" value="Flavin_Reduct"/>
    <property type="match status" value="1"/>
</dbReference>
<evidence type="ECO:0000256" key="3">
    <source>
        <dbReference type="ARBA" id="ARBA00038054"/>
    </source>
</evidence>
<comment type="cofactor">
    <cofactor evidence="1">
        <name>FMN</name>
        <dbReference type="ChEBI" id="CHEBI:58210"/>
    </cofactor>
</comment>
<gene>
    <name evidence="5" type="ORF">ABB25_01780</name>
</gene>
<dbReference type="STRING" id="266128.ABB25_01780"/>
<dbReference type="EMBL" id="LDJH01000005">
    <property type="protein sequence ID" value="KRG60026.1"/>
    <property type="molecule type" value="Genomic_DNA"/>
</dbReference>
<dbReference type="OrthoDB" id="9792436at2"/>
<name>A0A0R0C104_9GAMM</name>
<dbReference type="RefSeq" id="WP_057662883.1">
    <property type="nucleotide sequence ID" value="NZ_LDJH01000005.1"/>
</dbReference>
<evidence type="ECO:0000313" key="5">
    <source>
        <dbReference type="EMBL" id="KRG60026.1"/>
    </source>
</evidence>
<evidence type="ECO:0000259" key="4">
    <source>
        <dbReference type="SMART" id="SM00903"/>
    </source>
</evidence>
<keyword evidence="6" id="KW-1185">Reference proteome</keyword>
<comment type="caution">
    <text evidence="5">The sequence shown here is derived from an EMBL/GenBank/DDBJ whole genome shotgun (WGS) entry which is preliminary data.</text>
</comment>
<keyword evidence="2" id="KW-0285">Flavoprotein</keyword>
<dbReference type="InterPro" id="IPR002563">
    <property type="entry name" value="Flavin_Rdtase-like_dom"/>
</dbReference>
<dbReference type="SUPFAM" id="SSF50475">
    <property type="entry name" value="FMN-binding split barrel"/>
    <property type="match status" value="1"/>
</dbReference>
<dbReference type="PANTHER" id="PTHR43567:SF1">
    <property type="entry name" value="FLAVOREDOXIN"/>
    <property type="match status" value="1"/>
</dbReference>
<dbReference type="AlphaFoldDB" id="A0A0R0C104"/>